<evidence type="ECO:0000313" key="7">
    <source>
        <dbReference type="Proteomes" id="UP000319783"/>
    </source>
</evidence>
<reference evidence="6 7" key="1">
    <citation type="submission" date="2019-04" db="EMBL/GenBank/DDBJ databases">
        <title>Genome of a novel bacterium Candidatus Jettenia ecosi reconstructed from metagenome of an anammox bioreactor.</title>
        <authorList>
            <person name="Mardanov A.V."/>
            <person name="Beletsky A.V."/>
            <person name="Ravin N.V."/>
            <person name="Botchkova E.A."/>
            <person name="Litti Y.V."/>
            <person name="Nozhevnikova A.N."/>
        </authorList>
    </citation>
    <scope>NUCLEOTIDE SEQUENCE [LARGE SCALE GENOMIC DNA]</scope>
    <source>
        <strain evidence="6">J2</strain>
    </source>
</reference>
<evidence type="ECO:0000313" key="6">
    <source>
        <dbReference type="EMBL" id="TLD40187.1"/>
    </source>
</evidence>
<name>A0A533Q6G3_9BACT</name>
<dbReference type="InterPro" id="IPR001383">
    <property type="entry name" value="Ribosomal_bL28_bact-type"/>
</dbReference>
<protein>
    <recommendedName>
        <fullName evidence="4 5">Large ribosomal subunit protein bL28</fullName>
    </recommendedName>
</protein>
<dbReference type="GO" id="GO:0006412">
    <property type="term" value="P:translation"/>
    <property type="evidence" value="ECO:0007669"/>
    <property type="project" value="UniProtKB-UniRule"/>
</dbReference>
<evidence type="ECO:0000256" key="4">
    <source>
        <dbReference type="ARBA" id="ARBA00035174"/>
    </source>
</evidence>
<gene>
    <name evidence="5" type="primary">rpmB</name>
    <name evidence="6" type="ORF">JETT_3539</name>
</gene>
<dbReference type="InterPro" id="IPR050096">
    <property type="entry name" value="Bacterial_rp_bL28"/>
</dbReference>
<dbReference type="AlphaFoldDB" id="A0A533Q6G3"/>
<dbReference type="Gene3D" id="2.30.170.40">
    <property type="entry name" value="Ribosomal protein L28/L24"/>
    <property type="match status" value="1"/>
</dbReference>
<evidence type="ECO:0000256" key="2">
    <source>
        <dbReference type="ARBA" id="ARBA00022980"/>
    </source>
</evidence>
<evidence type="ECO:0000256" key="1">
    <source>
        <dbReference type="ARBA" id="ARBA00008760"/>
    </source>
</evidence>
<accession>A0A533Q6G3</accession>
<dbReference type="InterPro" id="IPR026569">
    <property type="entry name" value="Ribosomal_bL28"/>
</dbReference>
<dbReference type="GO" id="GO:0005840">
    <property type="term" value="C:ribosome"/>
    <property type="evidence" value="ECO:0007669"/>
    <property type="project" value="UniProtKB-KW"/>
</dbReference>
<dbReference type="PANTHER" id="PTHR39080:SF1">
    <property type="entry name" value="LARGE RIBOSOMAL SUBUNIT PROTEIN BL28A"/>
    <property type="match status" value="1"/>
</dbReference>
<evidence type="ECO:0000256" key="5">
    <source>
        <dbReference type="HAMAP-Rule" id="MF_00373"/>
    </source>
</evidence>
<sequence length="76" mass="8384">MARVCEICGKRTEVGNQIERRGLAKWKGGVGKKITGKTRRKFKANLQRIKANIEGSVKKVKVCTRCIGAGKVTKVL</sequence>
<proteinExistence type="inferred from homology"/>
<organism evidence="6 7">
    <name type="scientific">Candidatus Jettenia ecosi</name>
    <dbReference type="NCBI Taxonomy" id="2494326"/>
    <lineage>
        <taxon>Bacteria</taxon>
        <taxon>Pseudomonadati</taxon>
        <taxon>Planctomycetota</taxon>
        <taxon>Candidatus Brocadiia</taxon>
        <taxon>Candidatus Brocadiales</taxon>
        <taxon>Candidatus Brocadiaceae</taxon>
        <taxon>Candidatus Jettenia</taxon>
    </lineage>
</organism>
<dbReference type="GO" id="GO:0003735">
    <property type="term" value="F:structural constituent of ribosome"/>
    <property type="evidence" value="ECO:0007669"/>
    <property type="project" value="InterPro"/>
</dbReference>
<dbReference type="NCBIfam" id="TIGR00009">
    <property type="entry name" value="L28"/>
    <property type="match status" value="1"/>
</dbReference>
<dbReference type="HAMAP" id="MF_00373">
    <property type="entry name" value="Ribosomal_bL28"/>
    <property type="match status" value="1"/>
</dbReference>
<dbReference type="GO" id="GO:1990904">
    <property type="term" value="C:ribonucleoprotein complex"/>
    <property type="evidence" value="ECO:0007669"/>
    <property type="project" value="UniProtKB-KW"/>
</dbReference>
<dbReference type="PANTHER" id="PTHR39080">
    <property type="entry name" value="50S RIBOSOMAL PROTEIN L28"/>
    <property type="match status" value="1"/>
</dbReference>
<keyword evidence="3 5" id="KW-0687">Ribonucleoprotein</keyword>
<dbReference type="Proteomes" id="UP000319783">
    <property type="component" value="Unassembled WGS sequence"/>
</dbReference>
<dbReference type="SUPFAM" id="SSF143800">
    <property type="entry name" value="L28p-like"/>
    <property type="match status" value="1"/>
</dbReference>
<dbReference type="InterPro" id="IPR037147">
    <property type="entry name" value="Ribosomal_bL28_sf"/>
</dbReference>
<evidence type="ECO:0000256" key="3">
    <source>
        <dbReference type="ARBA" id="ARBA00023274"/>
    </source>
</evidence>
<dbReference type="EMBL" id="SULG01000122">
    <property type="protein sequence ID" value="TLD40187.1"/>
    <property type="molecule type" value="Genomic_DNA"/>
</dbReference>
<comment type="similarity">
    <text evidence="1 5">Belongs to the bacterial ribosomal protein bL28 family.</text>
</comment>
<dbReference type="Pfam" id="PF00830">
    <property type="entry name" value="Ribosomal_L28"/>
    <property type="match status" value="1"/>
</dbReference>
<dbReference type="InterPro" id="IPR034704">
    <property type="entry name" value="Ribosomal_bL28/bL31-like_sf"/>
</dbReference>
<keyword evidence="2 5" id="KW-0689">Ribosomal protein</keyword>
<comment type="caution">
    <text evidence="6">The sequence shown here is derived from an EMBL/GenBank/DDBJ whole genome shotgun (WGS) entry which is preliminary data.</text>
</comment>